<dbReference type="InterPro" id="IPR056098">
    <property type="entry name" value="Acb2/Tad1_hairpin"/>
</dbReference>
<name>A0A1B4FYD5_9BURK</name>
<dbReference type="RefSeq" id="WP_038748608.1">
    <property type="nucleotide sequence ID" value="NZ_CP013389.1"/>
</dbReference>
<organism evidence="3 4">
    <name type="scientific">Burkholderia mayonis</name>
    <dbReference type="NCBI Taxonomy" id="1385591"/>
    <lineage>
        <taxon>Bacteria</taxon>
        <taxon>Pseudomonadati</taxon>
        <taxon>Pseudomonadota</taxon>
        <taxon>Betaproteobacteria</taxon>
        <taxon>Burkholderiales</taxon>
        <taxon>Burkholderiaceae</taxon>
        <taxon>Burkholderia</taxon>
        <taxon>pseudomallei group</taxon>
    </lineage>
</organism>
<sequence length="75" mass="8503">MENQHRMITGYRDLSATEIEAINHIKTMGSQLGELFDVLEQQPDIDKHWLGIAKTDMQRGCSAMIRAIARPTTFA</sequence>
<gene>
    <name evidence="3" type="ORF">WS71_14680</name>
</gene>
<keyword evidence="1" id="KW-0547">Nucleotide-binding</keyword>
<dbReference type="GO" id="GO:0000166">
    <property type="term" value="F:nucleotide binding"/>
    <property type="evidence" value="ECO:0007669"/>
    <property type="project" value="UniProtKB-KW"/>
</dbReference>
<feature type="domain" description="Acb2/Tad1 hairpin" evidence="2">
    <location>
        <begin position="7"/>
        <end position="69"/>
    </location>
</feature>
<evidence type="ECO:0000256" key="1">
    <source>
        <dbReference type="ARBA" id="ARBA00022741"/>
    </source>
</evidence>
<evidence type="ECO:0000259" key="2">
    <source>
        <dbReference type="Pfam" id="PF24729"/>
    </source>
</evidence>
<dbReference type="Proteomes" id="UP000067711">
    <property type="component" value="Chromosome 1"/>
</dbReference>
<protein>
    <recommendedName>
        <fullName evidence="2">Acb2/Tad1 hairpin domain-containing protein</fullName>
    </recommendedName>
</protein>
<accession>A0A1B4FYD5</accession>
<evidence type="ECO:0000313" key="3">
    <source>
        <dbReference type="EMBL" id="AOJ08667.1"/>
    </source>
</evidence>
<dbReference type="AlphaFoldDB" id="A0A1B4FYD5"/>
<dbReference type="EMBL" id="CP013389">
    <property type="protein sequence ID" value="AOJ08667.1"/>
    <property type="molecule type" value="Genomic_DNA"/>
</dbReference>
<reference evidence="3 4" key="1">
    <citation type="submission" date="2015-12" db="EMBL/GenBank/DDBJ databases">
        <title>Diversity of Burkholderia near neighbor genomes.</title>
        <authorList>
            <person name="Sahl J."/>
            <person name="Wagner D."/>
            <person name="Keim P."/>
        </authorList>
    </citation>
    <scope>NUCLEOTIDE SEQUENCE [LARGE SCALE GENOMIC DNA]</scope>
    <source>
        <strain evidence="3 4">BDU8</strain>
    </source>
</reference>
<evidence type="ECO:0000313" key="4">
    <source>
        <dbReference type="Proteomes" id="UP000067711"/>
    </source>
</evidence>
<dbReference type="Pfam" id="PF24729">
    <property type="entry name" value="Acb2_Tad1_hairpin"/>
    <property type="match status" value="1"/>
</dbReference>
<proteinExistence type="predicted"/>